<sequence>MKTVVIKRDGSRVPYDAKRIVDAVLKAAEALGVKDNLVALQIAQQVTEQFLNLPEVDINDIQSSVENYLMESDNKTLARAYIEYRHDRDVAREKRSVLNAEIRGLVEQSNAALLNENANKDSKVIPTQRDLLAGIVAKHYAKTHLLPRDVVKAHETGEIHFHDLDYAPFFPMFNCMLIDLEGMLTGGFKMGNAEIETPKSISTATAVTAQIIAQVASHIYGGTTINRIDEILSPYVTKSHEKHLATAKKWQIADAEAYAKAQTEKECHDAFQSLEYEVNTLHTANGQTPFVTFGFGLGSCWASRLIQRSILDNRIAGLGKNAKTAVFPKLVFAIKDGLNHKKDDPSYDIKQLALECASKRMYPDILNYDKVVEVTGSFKTPMGCRSFLGHYQEDGKDVHDGRNNLGVVSLNLPRIAIEAKGDEQRFFELLEQRLSIAKQGLDSRISRLKGVKAKVAPILYMEGACGVRLNAEDDVSKIFENGRASISLGYIGLHETVNALYENSDHVYDSKQLQQKAIGIVTALKQATLRWEKESGYAFSLYSTPSENLCDRFCRLDAKKFGVIEGVTDKGYYTNSFHLDVEKKVNPFDKIDFEQPYPSVTSGGFICYGEYPNMQHNTEALEDVWDYSYSRVPYYGTNTPIDECYECDFTGEFNCTSKGFECPSCGNTESSKVSVTRRVCGYLGSPDARPFNYGKQEEVKRRVKHL</sequence>
<dbReference type="SUPFAM" id="SSF51998">
    <property type="entry name" value="PFL-like glycyl radical enzymes"/>
    <property type="match status" value="1"/>
</dbReference>
<dbReference type="PANTHER" id="PTHR21075">
    <property type="entry name" value="ANAEROBIC RIBONUCLEOSIDE-TRIPHOSPHATE REDUCTASE"/>
    <property type="match status" value="1"/>
</dbReference>
<dbReference type="NCBIfam" id="NF006732">
    <property type="entry name" value="PRK09263.1"/>
    <property type="match status" value="1"/>
</dbReference>
<dbReference type="Gene3D" id="3.20.70.20">
    <property type="match status" value="1"/>
</dbReference>
<dbReference type="RefSeq" id="WP_329774656.1">
    <property type="nucleotide sequence ID" value="NZ_JAYDYW010000004.1"/>
</dbReference>
<dbReference type="PROSITE" id="PS51149">
    <property type="entry name" value="GLY_RADICAL_2"/>
    <property type="match status" value="1"/>
</dbReference>
<evidence type="ECO:0000256" key="1">
    <source>
        <dbReference type="ARBA" id="ARBA00022741"/>
    </source>
</evidence>
<dbReference type="Pfam" id="PF03477">
    <property type="entry name" value="ATP-cone"/>
    <property type="match status" value="1"/>
</dbReference>
<feature type="domain" description="ATP-cone" evidence="7">
    <location>
        <begin position="3"/>
        <end position="92"/>
    </location>
</feature>
<keyword evidence="8" id="KW-0560">Oxidoreductase</keyword>
<comment type="caution">
    <text evidence="8">The sequence shown here is derived from an EMBL/GenBank/DDBJ whole genome shotgun (WGS) entry which is preliminary data.</text>
</comment>
<gene>
    <name evidence="8" type="primary">nrdD</name>
    <name evidence="8" type="ORF">SNR37_002757</name>
</gene>
<dbReference type="CDD" id="cd01675">
    <property type="entry name" value="RNR_III"/>
    <property type="match status" value="1"/>
</dbReference>
<name>A0ABU7G1Z0_9ALTE</name>
<feature type="domain" description="Glycine radical" evidence="6">
    <location>
        <begin position="583"/>
        <end position="706"/>
    </location>
</feature>
<keyword evidence="9" id="KW-1185">Reference proteome</keyword>
<dbReference type="EC" id="1.17.4.2" evidence="8"/>
<reference evidence="8 9" key="2">
    <citation type="submission" date="2023-12" db="EMBL/GenBank/DDBJ databases">
        <authorList>
            <consortium name="Cladostephus spongiosus"/>
            <person name="Lorente B."/>
            <person name="Cabral C."/>
            <person name="Frias J."/>
            <person name="Faria J."/>
            <person name="Toubarro D."/>
        </authorList>
    </citation>
    <scope>NUCLEOTIDE SEQUENCE [LARGE SCALE GENOMIC DNA]</scope>
    <source>
        <strain evidence="8 9">ZMCS4</strain>
    </source>
</reference>
<dbReference type="EMBL" id="JAYDYW010000004">
    <property type="protein sequence ID" value="MEE1673335.1"/>
    <property type="molecule type" value="Genomic_DNA"/>
</dbReference>
<dbReference type="GO" id="GO:0008998">
    <property type="term" value="F:ribonucleoside-triphosphate reductase (thioredoxin) activity"/>
    <property type="evidence" value="ECO:0007669"/>
    <property type="project" value="UniProtKB-EC"/>
</dbReference>
<evidence type="ECO:0000313" key="9">
    <source>
        <dbReference type="Proteomes" id="UP001310248"/>
    </source>
</evidence>
<accession>A0ABU7G1Z0</accession>
<dbReference type="PANTHER" id="PTHR21075:SF0">
    <property type="entry name" value="ANAEROBIC RIBONUCLEOSIDE-TRIPHOSPHATE REDUCTASE"/>
    <property type="match status" value="1"/>
</dbReference>
<reference evidence="9" key="1">
    <citation type="submission" date="2023-07" db="EMBL/GenBank/DDBJ databases">
        <title>Draft genome sequence of Agarivorans aestuarii strain ZMCS4, a CAZymes producing bacteria isolated from the marine brown algae Clodostephus spongiosus.</title>
        <authorList>
            <person name="Lorente B."/>
            <person name="Cabral C."/>
            <person name="Frias J."/>
            <person name="Faria J."/>
            <person name="Toubarro D."/>
        </authorList>
    </citation>
    <scope>NUCLEOTIDE SEQUENCE [LARGE SCALE GENOMIC DNA]</scope>
    <source>
        <strain evidence="9">ZMCS4</strain>
    </source>
</reference>
<keyword evidence="3 4" id="KW-0067">ATP-binding</keyword>
<evidence type="ECO:0000256" key="5">
    <source>
        <dbReference type="PROSITE-ProRule" id="PRU00493"/>
    </source>
</evidence>
<evidence type="ECO:0000259" key="7">
    <source>
        <dbReference type="PROSITE" id="PS51161"/>
    </source>
</evidence>
<organism evidence="8 9">
    <name type="scientific">Agarivorans aestuarii</name>
    <dbReference type="NCBI Taxonomy" id="1563703"/>
    <lineage>
        <taxon>Bacteria</taxon>
        <taxon>Pseudomonadati</taxon>
        <taxon>Pseudomonadota</taxon>
        <taxon>Gammaproteobacteria</taxon>
        <taxon>Alteromonadales</taxon>
        <taxon>Alteromonadaceae</taxon>
        <taxon>Agarivorans</taxon>
    </lineage>
</organism>
<keyword evidence="2 5" id="KW-0556">Organic radical</keyword>
<keyword evidence="1 4" id="KW-0547">Nucleotide-binding</keyword>
<dbReference type="PROSITE" id="PS51161">
    <property type="entry name" value="ATP_CONE"/>
    <property type="match status" value="1"/>
</dbReference>
<dbReference type="InterPro" id="IPR001150">
    <property type="entry name" value="Gly_radical"/>
</dbReference>
<feature type="modified residue" description="Glycine radical" evidence="5">
    <location>
        <position position="681"/>
    </location>
</feature>
<dbReference type="Proteomes" id="UP001310248">
    <property type="component" value="Unassembled WGS sequence"/>
</dbReference>
<evidence type="ECO:0000256" key="3">
    <source>
        <dbReference type="ARBA" id="ARBA00022840"/>
    </source>
</evidence>
<evidence type="ECO:0000259" key="6">
    <source>
        <dbReference type="PROSITE" id="PS51149"/>
    </source>
</evidence>
<protein>
    <submittedName>
        <fullName evidence="8">Anaerobic ribonucleoside-triphosphate reductase</fullName>
        <ecNumber evidence="8">1.17.4.2</ecNumber>
    </submittedName>
</protein>
<dbReference type="InterPro" id="IPR005144">
    <property type="entry name" value="ATP-cone_dom"/>
</dbReference>
<dbReference type="InterPro" id="IPR012833">
    <property type="entry name" value="NrdD"/>
</dbReference>
<dbReference type="Pfam" id="PF13597">
    <property type="entry name" value="NRDD"/>
    <property type="match status" value="1"/>
</dbReference>
<evidence type="ECO:0000313" key="8">
    <source>
        <dbReference type="EMBL" id="MEE1673335.1"/>
    </source>
</evidence>
<evidence type="ECO:0000256" key="4">
    <source>
        <dbReference type="PROSITE-ProRule" id="PRU00492"/>
    </source>
</evidence>
<proteinExistence type="predicted"/>
<dbReference type="PROSITE" id="PS00850">
    <property type="entry name" value="GLY_RADICAL_1"/>
    <property type="match status" value="1"/>
</dbReference>
<dbReference type="InterPro" id="IPR019777">
    <property type="entry name" value="Form_AcTrfase_GR_CS"/>
</dbReference>
<dbReference type="NCBIfam" id="TIGR02487">
    <property type="entry name" value="NrdD"/>
    <property type="match status" value="1"/>
</dbReference>
<evidence type="ECO:0000256" key="2">
    <source>
        <dbReference type="ARBA" id="ARBA00022818"/>
    </source>
</evidence>